<feature type="transmembrane region" description="Helical" evidence="9">
    <location>
        <begin position="676"/>
        <end position="697"/>
    </location>
</feature>
<feature type="transmembrane region" description="Helical" evidence="9">
    <location>
        <begin position="552"/>
        <end position="573"/>
    </location>
</feature>
<keyword evidence="4 9" id="KW-0812">Transmembrane</keyword>
<evidence type="ECO:0000256" key="7">
    <source>
        <dbReference type="ARBA" id="ARBA00024033"/>
    </source>
</evidence>
<keyword evidence="5 9" id="KW-1133">Transmembrane helix</keyword>
<evidence type="ECO:0000256" key="6">
    <source>
        <dbReference type="ARBA" id="ARBA00023136"/>
    </source>
</evidence>
<accession>A0A7W2EAM8</accession>
<protein>
    <submittedName>
        <fullName evidence="10">DUF2029 domain-containing protein</fullName>
    </submittedName>
</protein>
<keyword evidence="2" id="KW-1003">Cell membrane</keyword>
<dbReference type="GO" id="GO:0005886">
    <property type="term" value="C:plasma membrane"/>
    <property type="evidence" value="ECO:0007669"/>
    <property type="project" value="UniProtKB-SubCell"/>
</dbReference>
<comment type="caution">
    <text evidence="10">The sequence shown here is derived from an EMBL/GenBank/DDBJ whole genome shotgun (WGS) entry which is preliminary data.</text>
</comment>
<feature type="transmembrane region" description="Helical" evidence="9">
    <location>
        <begin position="613"/>
        <end position="631"/>
    </location>
</feature>
<evidence type="ECO:0000256" key="8">
    <source>
        <dbReference type="SAM" id="MobiDB-lite"/>
    </source>
</evidence>
<dbReference type="Proteomes" id="UP000523682">
    <property type="component" value="Unassembled WGS sequence"/>
</dbReference>
<sequence>MRKVILSVPMMAVALVLCLLSLLFGWYQHSYVPFYSTDRREVEDFLVYYRGAKAFWDSPNVYESLINTGAAGDLPYSYPPSSLLFFTPLTLFGETVGLMVFSLVSLAALWWVITLTLRKCRIEDAGKWALVALPLAFWVDPVHNTFHHGQVNIVLMALVLTDLWWDSPKRKYLPVGVLTGIAAAVKMTPALFGLYFIFTRNWKALAAAFLTGVMSLGVAGALKPEALAYYFTTQIGQMSGVLGLNRSHNQSARGLVARYVPEAAQTYFTAIMFAGIIALALLALRRLLAARANEAAVLCVALLSLLVAPITWQHHYVWVVPLCIIMAVGGIRNANPWPPFLVAVYLTISTIFIPHKQIMNPMSTTPDAYTVRDLAQSSLVVWAILVVFVMWVQARGFVLVDRQKPLRFTQFVAFPPLVAYAVLCTFATAWWRKMESPMLSAYEGIFHPLEHLQMLRGAGDGFFAEPDIYSVAFSYPDGRQDYFLHPPVTMLFGRLLGAGEMGTWEALHTIAGTLAVWWIIYLLFRRFRWPSPVACATVLLPAVLWLDPVRFNFYYGELAIFAVAFVATDLWWTRPGEWQRWVPKGLLTGIAAAFTLRPTVFALYFLFRKDYRALGWMGGAFASLTALGAVARPGMTAAYFTDYLWHIGERYDLSQAQNLTLFGAAQRFTGADGASALWVLAVLVVGGALIYAARVFIQRGEAPMGAVSLALAALTVSSWAPPYAWAWMLPGVFIIGEFAWRRRDVAALLTMLTYLGLSTVFVPHSQFKNMDTIAGRDRVLGDWVMSSVVWWTLLAAAVFAAWALTQRREDDGYRRPHAIPRSSHPASPRHEEVDAVQP</sequence>
<dbReference type="Pfam" id="PF09594">
    <property type="entry name" value="GT87"/>
    <property type="match status" value="2"/>
</dbReference>
<dbReference type="RefSeq" id="WP_181888897.1">
    <property type="nucleotide sequence ID" value="NZ_CP170998.1"/>
</dbReference>
<feature type="transmembrane region" description="Helical" evidence="9">
    <location>
        <begin position="204"/>
        <end position="222"/>
    </location>
</feature>
<feature type="transmembrane region" description="Helical" evidence="9">
    <location>
        <begin position="264"/>
        <end position="283"/>
    </location>
</feature>
<evidence type="ECO:0000256" key="3">
    <source>
        <dbReference type="ARBA" id="ARBA00022679"/>
    </source>
</evidence>
<evidence type="ECO:0000256" key="9">
    <source>
        <dbReference type="SAM" id="Phobius"/>
    </source>
</evidence>
<gene>
    <name evidence="10" type="ORF">H0193_05345</name>
</gene>
<feature type="transmembrane region" description="Helical" evidence="9">
    <location>
        <begin position="341"/>
        <end position="359"/>
    </location>
</feature>
<evidence type="ECO:0000256" key="4">
    <source>
        <dbReference type="ARBA" id="ARBA00022692"/>
    </source>
</evidence>
<feature type="transmembrane region" description="Helical" evidence="9">
    <location>
        <begin position="412"/>
        <end position="431"/>
    </location>
</feature>
<organism evidence="10 11">
    <name type="scientific">Corynebacterium haemomassiliense</name>
    <dbReference type="NCBI Taxonomy" id="2754726"/>
    <lineage>
        <taxon>Bacteria</taxon>
        <taxon>Bacillati</taxon>
        <taxon>Actinomycetota</taxon>
        <taxon>Actinomycetes</taxon>
        <taxon>Mycobacteriales</taxon>
        <taxon>Corynebacteriaceae</taxon>
        <taxon>Corynebacterium</taxon>
    </lineage>
</organism>
<feature type="transmembrane region" description="Helical" evidence="9">
    <location>
        <begin position="172"/>
        <end position="198"/>
    </location>
</feature>
<feature type="transmembrane region" description="Helical" evidence="9">
    <location>
        <begin position="783"/>
        <end position="805"/>
    </location>
</feature>
<feature type="transmembrane region" description="Helical" evidence="9">
    <location>
        <begin position="506"/>
        <end position="524"/>
    </location>
</feature>
<keyword evidence="6 9" id="KW-0472">Membrane</keyword>
<comment type="similarity">
    <text evidence="7">Belongs to the glycosyltransferase 87 family.</text>
</comment>
<proteinExistence type="inferred from homology"/>
<feature type="transmembrane region" description="Helical" evidence="9">
    <location>
        <begin position="745"/>
        <end position="763"/>
    </location>
</feature>
<dbReference type="GO" id="GO:0016758">
    <property type="term" value="F:hexosyltransferase activity"/>
    <property type="evidence" value="ECO:0007669"/>
    <property type="project" value="InterPro"/>
</dbReference>
<dbReference type="InterPro" id="IPR018584">
    <property type="entry name" value="GT87"/>
</dbReference>
<feature type="transmembrane region" description="Helical" evidence="9">
    <location>
        <begin position="83"/>
        <end position="113"/>
    </location>
</feature>
<evidence type="ECO:0000256" key="5">
    <source>
        <dbReference type="ARBA" id="ARBA00022989"/>
    </source>
</evidence>
<feature type="transmembrane region" description="Helical" evidence="9">
    <location>
        <begin position="295"/>
        <end position="312"/>
    </location>
</feature>
<feature type="transmembrane region" description="Helical" evidence="9">
    <location>
        <begin position="125"/>
        <end position="143"/>
    </location>
</feature>
<feature type="compositionally biased region" description="Basic and acidic residues" evidence="8">
    <location>
        <begin position="828"/>
        <end position="838"/>
    </location>
</feature>
<evidence type="ECO:0000313" key="11">
    <source>
        <dbReference type="Proteomes" id="UP000523682"/>
    </source>
</evidence>
<keyword evidence="11" id="KW-1185">Reference proteome</keyword>
<reference evidence="10 11" key="1">
    <citation type="submission" date="2020-07" db="EMBL/GenBank/DDBJ databases">
        <title>Draft genome and description of Corynebacterium haemomassiliense strain Marseile-Q3615 sp. nov.</title>
        <authorList>
            <person name="Boxberger M."/>
            <person name="La Scola B."/>
        </authorList>
    </citation>
    <scope>NUCLEOTIDE SEQUENCE [LARGE SCALE GENOMIC DNA]</scope>
    <source>
        <strain evidence="10 11">Marseille-Q3615</strain>
    </source>
</reference>
<feature type="transmembrane region" description="Helical" evidence="9">
    <location>
        <begin position="379"/>
        <end position="400"/>
    </location>
</feature>
<evidence type="ECO:0000313" key="10">
    <source>
        <dbReference type="EMBL" id="MBA5244246.1"/>
    </source>
</evidence>
<evidence type="ECO:0000256" key="1">
    <source>
        <dbReference type="ARBA" id="ARBA00004651"/>
    </source>
</evidence>
<dbReference type="EMBL" id="JACDTZ010000001">
    <property type="protein sequence ID" value="MBA5244246.1"/>
    <property type="molecule type" value="Genomic_DNA"/>
</dbReference>
<feature type="region of interest" description="Disordered" evidence="8">
    <location>
        <begin position="814"/>
        <end position="838"/>
    </location>
</feature>
<feature type="transmembrane region" description="Helical" evidence="9">
    <location>
        <begin position="585"/>
        <end position="607"/>
    </location>
</feature>
<feature type="transmembrane region" description="Helical" evidence="9">
    <location>
        <begin position="318"/>
        <end position="334"/>
    </location>
</feature>
<name>A0A7W2EAM8_9CORY</name>
<keyword evidence="3" id="KW-0808">Transferase</keyword>
<evidence type="ECO:0000256" key="2">
    <source>
        <dbReference type="ARBA" id="ARBA00022475"/>
    </source>
</evidence>
<dbReference type="AlphaFoldDB" id="A0A7W2EAM8"/>
<comment type="subcellular location">
    <subcellularLocation>
        <location evidence="1">Cell membrane</location>
        <topology evidence="1">Multi-pass membrane protein</topology>
    </subcellularLocation>
</comment>